<dbReference type="Gene3D" id="1.10.10.10">
    <property type="entry name" value="Winged helix-like DNA-binding domain superfamily/Winged helix DNA-binding domain"/>
    <property type="match status" value="1"/>
</dbReference>
<dbReference type="SUPFAM" id="SSF46785">
    <property type="entry name" value="Winged helix' DNA-binding domain"/>
    <property type="match status" value="1"/>
</dbReference>
<dbReference type="Pfam" id="PF02082">
    <property type="entry name" value="Rrf2"/>
    <property type="match status" value="1"/>
</dbReference>
<accession>A0A5E6M9F4</accession>
<dbReference type="InterPro" id="IPR036390">
    <property type="entry name" value="WH_DNA-bd_sf"/>
</dbReference>
<dbReference type="PANTHER" id="PTHR33221">
    <property type="entry name" value="WINGED HELIX-TURN-HELIX TRANSCRIPTIONAL REGULATOR, RRF2 FAMILY"/>
    <property type="match status" value="1"/>
</dbReference>
<gene>
    <name evidence="2" type="primary">cymR</name>
    <name evidence="2" type="ORF">MAMT_00830</name>
</gene>
<dbReference type="InterPro" id="IPR000944">
    <property type="entry name" value="Tscrpt_reg_Rrf2"/>
</dbReference>
<proteinExistence type="predicted"/>
<sequence>MVLTRRSKYALRALVYLARARGKGAVLIGEIAGKERIPKKFLEAILLELKNKGVLESRRGKGGGYQLAEPADQILVGRIVRLMDGPIAPVRCVSRSAYAACDDCPDEETCPIRVVMKKVRQQICEVVDRTSLSDLVENEDQLRLSANRALSFDI</sequence>
<evidence type="ECO:0000313" key="3">
    <source>
        <dbReference type="Proteomes" id="UP000334923"/>
    </source>
</evidence>
<evidence type="ECO:0000256" key="1">
    <source>
        <dbReference type="ARBA" id="ARBA00023125"/>
    </source>
</evidence>
<dbReference type="AlphaFoldDB" id="A0A5E6M9F4"/>
<name>A0A5E6M9F4_9BACT</name>
<keyword evidence="1" id="KW-0238">DNA-binding</keyword>
<reference evidence="2 3" key="1">
    <citation type="submission" date="2019-09" db="EMBL/GenBank/DDBJ databases">
        <authorList>
            <person name="Cremers G."/>
        </authorList>
    </citation>
    <scope>NUCLEOTIDE SEQUENCE [LARGE SCALE GENOMIC DNA]</scope>
    <source>
        <strain evidence="2">4A</strain>
    </source>
</reference>
<dbReference type="GO" id="GO:0003700">
    <property type="term" value="F:DNA-binding transcription factor activity"/>
    <property type="evidence" value="ECO:0007669"/>
    <property type="project" value="TreeGrafter"/>
</dbReference>
<evidence type="ECO:0000313" key="2">
    <source>
        <dbReference type="EMBL" id="VVM05847.1"/>
    </source>
</evidence>
<dbReference type="EMBL" id="CABFVA020000032">
    <property type="protein sequence ID" value="VVM05847.1"/>
    <property type="molecule type" value="Genomic_DNA"/>
</dbReference>
<dbReference type="GO" id="GO:0005829">
    <property type="term" value="C:cytosol"/>
    <property type="evidence" value="ECO:0007669"/>
    <property type="project" value="TreeGrafter"/>
</dbReference>
<dbReference type="RefSeq" id="WP_142659743.1">
    <property type="nucleotide sequence ID" value="NZ_CABFVA020000032.1"/>
</dbReference>
<keyword evidence="3" id="KW-1185">Reference proteome</keyword>
<dbReference type="PROSITE" id="PS01332">
    <property type="entry name" value="HTH_RRF2_1"/>
    <property type="match status" value="1"/>
</dbReference>
<dbReference type="OrthoDB" id="9808360at2"/>
<dbReference type="InterPro" id="IPR030489">
    <property type="entry name" value="TR_Rrf2-type_CS"/>
</dbReference>
<dbReference type="PANTHER" id="PTHR33221:SF5">
    <property type="entry name" value="HTH-TYPE TRANSCRIPTIONAL REGULATOR ISCR"/>
    <property type="match status" value="1"/>
</dbReference>
<dbReference type="NCBIfam" id="TIGR00738">
    <property type="entry name" value="rrf2_super"/>
    <property type="match status" value="1"/>
</dbReference>
<protein>
    <submittedName>
        <fullName evidence="2">HTH-type transcriptional regulator CymR</fullName>
    </submittedName>
</protein>
<dbReference type="GO" id="GO:0003677">
    <property type="term" value="F:DNA binding"/>
    <property type="evidence" value="ECO:0007669"/>
    <property type="project" value="UniProtKB-KW"/>
</dbReference>
<dbReference type="PROSITE" id="PS51197">
    <property type="entry name" value="HTH_RRF2_2"/>
    <property type="match status" value="1"/>
</dbReference>
<dbReference type="InterPro" id="IPR036388">
    <property type="entry name" value="WH-like_DNA-bd_sf"/>
</dbReference>
<dbReference type="Proteomes" id="UP000334923">
    <property type="component" value="Unassembled WGS sequence"/>
</dbReference>
<organism evidence="2 3">
    <name type="scientific">Methylacidimicrobium tartarophylax</name>
    <dbReference type="NCBI Taxonomy" id="1041768"/>
    <lineage>
        <taxon>Bacteria</taxon>
        <taxon>Pseudomonadati</taxon>
        <taxon>Verrucomicrobiota</taxon>
        <taxon>Methylacidimicrobium</taxon>
    </lineage>
</organism>